<dbReference type="OrthoDB" id="4708870at2759"/>
<protein>
    <submittedName>
        <fullName evidence="2">Uncharacterized protein</fullName>
    </submittedName>
</protein>
<sequence length="588" mass="66063">MGGNAFKTLHCPRIPTEVYAKVKTITTNALEAIFNHVTVPFEIPGKSDFGDIDFLVSAPFGDCSTLSLTTFPFATVIEAIKDALGTPHGRRGFLTPDCMYFAIPLPTTANAFTEGGADSSDEELVSWVQVDVKICFKPEMFSWMTFGLNYASQSGVLGSMVKPLGLTLDPEGLHIRVQEMEDTDRPGSMVWVTRHSWTVCRILGLGRRVVDGGFESSEEIYTEYAASWLFHPEHFRARLEEESYLVQHNHRSYFLKKWIPERYPDYEFDTEEAGDGGIQAWTARTRTAVREKVFTHFPHVAAEYYTKRAQHTKAAEERRLRDLISNAIPSGTAGWSDDFPLPHIHVRESIPSTPATMQHGALTPPASPMHQPTNLKSPPSQSPLPISQETPPPLSTDALPGQPRHACKSTPSPPRTSSINKPWETPLSIDTLPRQPPRTCKPTPPPSTMSPTARLSCLARWTFFSAAGVPYLLRSPHAKDFNLQWRDAIACGASEEALLRWASEVWWCVWVRQCVVNWRGMWARRFEKEGVGAEEVGVQNGEVVRRFEKAPREAGRKAEELVRKNREKMLERLDTLNRVLGLLVEVEK</sequence>
<keyword evidence="3" id="KW-1185">Reference proteome</keyword>
<evidence type="ECO:0000313" key="2">
    <source>
        <dbReference type="EMBL" id="KZM18835.1"/>
    </source>
</evidence>
<organism evidence="2 3">
    <name type="scientific">Didymella rabiei</name>
    <name type="common">Chickpea ascochyta blight fungus</name>
    <name type="synonym">Mycosphaerella rabiei</name>
    <dbReference type="NCBI Taxonomy" id="5454"/>
    <lineage>
        <taxon>Eukaryota</taxon>
        <taxon>Fungi</taxon>
        <taxon>Dikarya</taxon>
        <taxon>Ascomycota</taxon>
        <taxon>Pezizomycotina</taxon>
        <taxon>Dothideomycetes</taxon>
        <taxon>Pleosporomycetidae</taxon>
        <taxon>Pleosporales</taxon>
        <taxon>Pleosporineae</taxon>
        <taxon>Didymellaceae</taxon>
        <taxon>Ascochyta</taxon>
    </lineage>
</organism>
<feature type="region of interest" description="Disordered" evidence="1">
    <location>
        <begin position="354"/>
        <end position="451"/>
    </location>
</feature>
<evidence type="ECO:0000313" key="3">
    <source>
        <dbReference type="Proteomes" id="UP000076837"/>
    </source>
</evidence>
<feature type="compositionally biased region" description="Low complexity" evidence="1">
    <location>
        <begin position="377"/>
        <end position="388"/>
    </location>
</feature>
<dbReference type="EMBL" id="JYNV01000322">
    <property type="protein sequence ID" value="KZM18835.1"/>
    <property type="molecule type" value="Genomic_DNA"/>
</dbReference>
<reference evidence="2 3" key="1">
    <citation type="journal article" date="2016" name="Sci. Rep.">
        <title>Draft genome sequencing and secretome analysis of fungal phytopathogen Ascochyta rabiei provides insight into the necrotrophic effector repertoire.</title>
        <authorList>
            <person name="Verma S."/>
            <person name="Gazara R.K."/>
            <person name="Nizam S."/>
            <person name="Parween S."/>
            <person name="Chattopadhyay D."/>
            <person name="Verma P.K."/>
        </authorList>
    </citation>
    <scope>NUCLEOTIDE SEQUENCE [LARGE SCALE GENOMIC DNA]</scope>
    <source>
        <strain evidence="2 3">ArDII</strain>
    </source>
</reference>
<comment type="caution">
    <text evidence="2">The sequence shown here is derived from an EMBL/GenBank/DDBJ whole genome shotgun (WGS) entry which is preliminary data.</text>
</comment>
<dbReference type="Proteomes" id="UP000076837">
    <property type="component" value="Unassembled WGS sequence"/>
</dbReference>
<dbReference type="STRING" id="5454.A0A162W6Q7"/>
<gene>
    <name evidence="2" type="ORF">ST47_g10109</name>
</gene>
<proteinExistence type="predicted"/>
<evidence type="ECO:0000256" key="1">
    <source>
        <dbReference type="SAM" id="MobiDB-lite"/>
    </source>
</evidence>
<accession>A0A162W6Q7</accession>
<dbReference type="AlphaFoldDB" id="A0A162W6Q7"/>
<name>A0A162W6Q7_DIDRA</name>